<dbReference type="Pfam" id="PF05849">
    <property type="entry name" value="L-fibroin"/>
    <property type="match status" value="1"/>
</dbReference>
<sequence length="254" mass="27204">MLPIVLILFLASSAFANISLAKVDVYNVDEIPPVPDNGLAKNFDGGETSVYMQNEYQIIKDLGKRPDKNSQTLAISQAFALFGELAYGIPGDACASANLINAYVSGNKAALRNALDIYVLNLVSKIDAIAQLARDPNSLKYTTGIRGNCAGGGRIYRFEAAWDAIRSSVSPLQADLINEEYCATKRLYNAFYVQNNNIGAAITASSLPPTLKVTKFASDALHNLLRAIAYKGNVRAAAAVAKAQLLQAASNIKL</sequence>
<evidence type="ECO:0000313" key="3">
    <source>
        <dbReference type="Proteomes" id="UP000691718"/>
    </source>
</evidence>
<name>A0A8S3W351_PARAO</name>
<accession>A0A8S3W351</accession>
<reference evidence="2" key="1">
    <citation type="submission" date="2021-04" db="EMBL/GenBank/DDBJ databases">
        <authorList>
            <person name="Tunstrom K."/>
        </authorList>
    </citation>
    <scope>NUCLEOTIDE SEQUENCE</scope>
</reference>
<evidence type="ECO:0000313" key="2">
    <source>
        <dbReference type="EMBL" id="CAG4937945.1"/>
    </source>
</evidence>
<dbReference type="OrthoDB" id="8118339at2759"/>
<gene>
    <name evidence="2" type="ORF">PAPOLLO_LOCUS1531</name>
</gene>
<organism evidence="2 3">
    <name type="scientific">Parnassius apollo</name>
    <name type="common">Apollo butterfly</name>
    <name type="synonym">Papilio apollo</name>
    <dbReference type="NCBI Taxonomy" id="110799"/>
    <lineage>
        <taxon>Eukaryota</taxon>
        <taxon>Metazoa</taxon>
        <taxon>Ecdysozoa</taxon>
        <taxon>Arthropoda</taxon>
        <taxon>Hexapoda</taxon>
        <taxon>Insecta</taxon>
        <taxon>Pterygota</taxon>
        <taxon>Neoptera</taxon>
        <taxon>Endopterygota</taxon>
        <taxon>Lepidoptera</taxon>
        <taxon>Glossata</taxon>
        <taxon>Ditrysia</taxon>
        <taxon>Papilionoidea</taxon>
        <taxon>Papilionidae</taxon>
        <taxon>Parnassiinae</taxon>
        <taxon>Parnassini</taxon>
        <taxon>Parnassius</taxon>
        <taxon>Parnassius</taxon>
    </lineage>
</organism>
<proteinExistence type="predicted"/>
<feature type="chain" id="PRO_5035744445" evidence="1">
    <location>
        <begin position="17"/>
        <end position="254"/>
    </location>
</feature>
<dbReference type="InterPro" id="IPR008660">
    <property type="entry name" value="L-fibroin"/>
</dbReference>
<feature type="signal peptide" evidence="1">
    <location>
        <begin position="1"/>
        <end position="16"/>
    </location>
</feature>
<comment type="caution">
    <text evidence="2">The sequence shown here is derived from an EMBL/GenBank/DDBJ whole genome shotgun (WGS) entry which is preliminary data.</text>
</comment>
<dbReference type="Proteomes" id="UP000691718">
    <property type="component" value="Unassembled WGS sequence"/>
</dbReference>
<protein>
    <submittedName>
        <fullName evidence="2">(apollo) hypothetical protein</fullName>
    </submittedName>
</protein>
<evidence type="ECO:0000256" key="1">
    <source>
        <dbReference type="SAM" id="SignalP"/>
    </source>
</evidence>
<keyword evidence="3" id="KW-1185">Reference proteome</keyword>
<dbReference type="AlphaFoldDB" id="A0A8S3W351"/>
<dbReference type="EMBL" id="CAJQZP010000088">
    <property type="protein sequence ID" value="CAG4937945.1"/>
    <property type="molecule type" value="Genomic_DNA"/>
</dbReference>
<dbReference type="GO" id="GO:0005576">
    <property type="term" value="C:extracellular region"/>
    <property type="evidence" value="ECO:0007669"/>
    <property type="project" value="InterPro"/>
</dbReference>
<keyword evidence="1" id="KW-0732">Signal</keyword>